<comment type="similarity">
    <text evidence="3 7">Belongs to the PRA1 family.</text>
</comment>
<dbReference type="EMBL" id="AAZO01005186">
    <property type="status" value="NOT_ANNOTATED_CDS"/>
    <property type="molecule type" value="Genomic_DNA"/>
</dbReference>
<keyword evidence="6 7" id="KW-0472">Membrane</keyword>
<name>E0VSW2_PEDHC</name>
<evidence type="ECO:0000256" key="1">
    <source>
        <dbReference type="ARBA" id="ARBA00004141"/>
    </source>
</evidence>
<dbReference type="EnsemblMetazoa" id="PHUM424150-RA">
    <property type="protein sequence ID" value="PHUM424150-PA"/>
    <property type="gene ID" value="PHUM424150"/>
</dbReference>
<dbReference type="CTD" id="8234586"/>
<dbReference type="AlphaFoldDB" id="E0VSW2"/>
<dbReference type="EMBL" id="DS235758">
    <property type="protein sequence ID" value="EEB16468.1"/>
    <property type="molecule type" value="Genomic_DNA"/>
</dbReference>
<keyword evidence="10" id="KW-1185">Reference proteome</keyword>
<evidence type="ECO:0000256" key="7">
    <source>
        <dbReference type="RuleBase" id="RU363107"/>
    </source>
</evidence>
<dbReference type="InterPro" id="IPR004895">
    <property type="entry name" value="Prenylated_rab_accept_PRA1"/>
</dbReference>
<dbReference type="GO" id="GO:0016020">
    <property type="term" value="C:membrane"/>
    <property type="evidence" value="ECO:0007669"/>
    <property type="project" value="UniProtKB-SubCell"/>
</dbReference>
<dbReference type="STRING" id="121224.E0VSW2"/>
<dbReference type="RefSeq" id="XP_002429206.1">
    <property type="nucleotide sequence ID" value="XM_002429161.1"/>
</dbReference>
<dbReference type="GeneID" id="8234586"/>
<dbReference type="GO" id="GO:0008021">
    <property type="term" value="C:synaptic vesicle"/>
    <property type="evidence" value="ECO:0007669"/>
    <property type="project" value="UniProtKB-SubCell"/>
</dbReference>
<dbReference type="OrthoDB" id="63113at2759"/>
<reference evidence="8" key="2">
    <citation type="submission" date="2007-04" db="EMBL/GenBank/DDBJ databases">
        <title>The genome of the human body louse.</title>
        <authorList>
            <consortium name="The Human Body Louse Genome Consortium"/>
            <person name="Kirkness E."/>
            <person name="Walenz B."/>
            <person name="Hass B."/>
            <person name="Bruggner R."/>
            <person name="Strausberg R."/>
        </authorList>
    </citation>
    <scope>NUCLEOTIDE SEQUENCE</scope>
    <source>
        <strain evidence="8">USDA</strain>
    </source>
</reference>
<dbReference type="eggNOG" id="KOG3142">
    <property type="taxonomic scope" value="Eukaryota"/>
</dbReference>
<evidence type="ECO:0000313" key="9">
    <source>
        <dbReference type="EnsemblMetazoa" id="PHUM424150-PA"/>
    </source>
</evidence>
<reference evidence="8" key="1">
    <citation type="submission" date="2007-04" db="EMBL/GenBank/DDBJ databases">
        <title>Annotation of Pediculus humanus corporis strain USDA.</title>
        <authorList>
            <person name="Kirkness E."/>
            <person name="Hannick L."/>
            <person name="Hass B."/>
            <person name="Bruggner R."/>
            <person name="Lawson D."/>
            <person name="Bidwell S."/>
            <person name="Joardar V."/>
            <person name="Caler E."/>
            <person name="Walenz B."/>
            <person name="Inman J."/>
            <person name="Schobel S."/>
            <person name="Galinsky K."/>
            <person name="Amedeo P."/>
            <person name="Strausberg R."/>
        </authorList>
    </citation>
    <scope>NUCLEOTIDE SEQUENCE</scope>
    <source>
        <strain evidence="8">USDA</strain>
    </source>
</reference>
<dbReference type="HOGENOM" id="CLU_103851_0_1_1"/>
<keyword evidence="4 7" id="KW-0812">Transmembrane</keyword>
<dbReference type="VEuPathDB" id="VectorBase:PHUM424150"/>
<evidence type="ECO:0000256" key="6">
    <source>
        <dbReference type="ARBA" id="ARBA00023136"/>
    </source>
</evidence>
<protein>
    <recommendedName>
        <fullName evidence="7">PRA1 family protein</fullName>
    </recommendedName>
</protein>
<dbReference type="PANTHER" id="PTHR19317">
    <property type="entry name" value="PRENYLATED RAB ACCEPTOR 1-RELATED"/>
    <property type="match status" value="1"/>
</dbReference>
<evidence type="ECO:0000256" key="2">
    <source>
        <dbReference type="ARBA" id="ARBA00004234"/>
    </source>
</evidence>
<dbReference type="Proteomes" id="UP000009046">
    <property type="component" value="Unassembled WGS sequence"/>
</dbReference>
<dbReference type="Pfam" id="PF03208">
    <property type="entry name" value="PRA1"/>
    <property type="match status" value="1"/>
</dbReference>
<gene>
    <name evidence="9" type="primary">8234586</name>
    <name evidence="8" type="ORF">Phum_PHUM424150</name>
</gene>
<evidence type="ECO:0000313" key="10">
    <source>
        <dbReference type="Proteomes" id="UP000009046"/>
    </source>
</evidence>
<evidence type="ECO:0000256" key="4">
    <source>
        <dbReference type="ARBA" id="ARBA00022692"/>
    </source>
</evidence>
<evidence type="ECO:0000313" key="8">
    <source>
        <dbReference type="EMBL" id="EEB16468.1"/>
    </source>
</evidence>
<evidence type="ECO:0000256" key="3">
    <source>
        <dbReference type="ARBA" id="ARBA00006483"/>
    </source>
</evidence>
<feature type="transmembrane region" description="Helical" evidence="7">
    <location>
        <begin position="157"/>
        <end position="178"/>
    </location>
</feature>
<sequence length="194" mass="21720">MTGDEEVNVSGTMDIPTTSPNSFFQLPQQLYMTTPAAREWIGQKRENVRPWTTFINTNNFKTPSSLPRLSKRIMRNIEYFQSNYLFVFVGLIIYCLLTSPLLLLAVAVSLGVGYKLSKRQNEKKTIILGHELTLAQQYGVVAICSIPLFIWAGAGAAVFWVIGASFFIITLHAAFFNIEAVVKSEDSFGLLEEV</sequence>
<reference evidence="9" key="3">
    <citation type="submission" date="2021-02" db="UniProtKB">
        <authorList>
            <consortium name="EnsemblMetazoa"/>
        </authorList>
    </citation>
    <scope>IDENTIFICATION</scope>
    <source>
        <strain evidence="9">USDA</strain>
    </source>
</reference>
<feature type="transmembrane region" description="Helical" evidence="7">
    <location>
        <begin position="84"/>
        <end position="112"/>
    </location>
</feature>
<proteinExistence type="inferred from homology"/>
<comment type="subcellular location">
    <subcellularLocation>
        <location evidence="2">Cytoplasmic vesicle</location>
        <location evidence="2">Secretory vesicle</location>
        <location evidence="2">Synaptic vesicle</location>
    </subcellularLocation>
    <subcellularLocation>
        <location evidence="1 7">Membrane</location>
        <topology evidence="1 7">Multi-pass membrane protein</topology>
    </subcellularLocation>
</comment>
<dbReference type="GO" id="GO:0005794">
    <property type="term" value="C:Golgi apparatus"/>
    <property type="evidence" value="ECO:0007669"/>
    <property type="project" value="TreeGrafter"/>
</dbReference>
<evidence type="ECO:0000256" key="5">
    <source>
        <dbReference type="ARBA" id="ARBA00022989"/>
    </source>
</evidence>
<keyword evidence="5 7" id="KW-1133">Transmembrane helix</keyword>
<dbReference type="PANTHER" id="PTHR19317:SF0">
    <property type="entry name" value="PRENYLATED RAB ACCEPTOR PROTEIN 1"/>
    <property type="match status" value="1"/>
</dbReference>
<dbReference type="GO" id="GO:0016740">
    <property type="term" value="F:transferase activity"/>
    <property type="evidence" value="ECO:0007669"/>
    <property type="project" value="UniProtKB-KW"/>
</dbReference>
<dbReference type="FunCoup" id="E0VSW2">
    <property type="interactions" value="475"/>
</dbReference>
<dbReference type="KEGG" id="phu:Phum_PHUM424150"/>
<accession>E0VSW2</accession>
<dbReference type="InParanoid" id="E0VSW2"/>
<keyword evidence="8" id="KW-0808">Transferase</keyword>
<organism>
    <name type="scientific">Pediculus humanus subsp. corporis</name>
    <name type="common">Body louse</name>
    <dbReference type="NCBI Taxonomy" id="121224"/>
    <lineage>
        <taxon>Eukaryota</taxon>
        <taxon>Metazoa</taxon>
        <taxon>Ecdysozoa</taxon>
        <taxon>Arthropoda</taxon>
        <taxon>Hexapoda</taxon>
        <taxon>Insecta</taxon>
        <taxon>Pterygota</taxon>
        <taxon>Neoptera</taxon>
        <taxon>Paraneoptera</taxon>
        <taxon>Psocodea</taxon>
        <taxon>Troctomorpha</taxon>
        <taxon>Phthiraptera</taxon>
        <taxon>Anoplura</taxon>
        <taxon>Pediculidae</taxon>
        <taxon>Pediculus</taxon>
    </lineage>
</organism>
<dbReference type="OMA" id="PWTVFFN"/>